<protein>
    <recommendedName>
        <fullName evidence="4">DUF305 domain-containing protein</fullName>
    </recommendedName>
</protein>
<feature type="compositionally biased region" description="Low complexity" evidence="1">
    <location>
        <begin position="109"/>
        <end position="127"/>
    </location>
</feature>
<dbReference type="PROSITE" id="PS51318">
    <property type="entry name" value="TAT"/>
    <property type="match status" value="1"/>
</dbReference>
<evidence type="ECO:0000313" key="2">
    <source>
        <dbReference type="EMBL" id="RYU12401.1"/>
    </source>
</evidence>
<reference evidence="2 3" key="1">
    <citation type="submission" date="2019-01" db="EMBL/GenBank/DDBJ databases">
        <title>Nocardioides guangzhouensis sp. nov., an actinobacterium isolated from soil.</title>
        <authorList>
            <person name="Fu Y."/>
            <person name="Cai Y."/>
            <person name="Lin Z."/>
            <person name="Chen P."/>
        </authorList>
    </citation>
    <scope>NUCLEOTIDE SEQUENCE [LARGE SCALE GENOMIC DNA]</scope>
    <source>
        <strain evidence="2 3">NBRC 105384</strain>
    </source>
</reference>
<proteinExistence type="predicted"/>
<accession>A0A4Q5J4H0</accession>
<feature type="region of interest" description="Disordered" evidence="1">
    <location>
        <begin position="105"/>
        <end position="130"/>
    </location>
</feature>
<comment type="caution">
    <text evidence="2">The sequence shown here is derived from an EMBL/GenBank/DDBJ whole genome shotgun (WGS) entry which is preliminary data.</text>
</comment>
<dbReference type="RefSeq" id="WP_129987233.1">
    <property type="nucleotide sequence ID" value="NZ_SDPU01000021.1"/>
</dbReference>
<dbReference type="AlphaFoldDB" id="A0A4Q5J4H0"/>
<evidence type="ECO:0000313" key="3">
    <source>
        <dbReference type="Proteomes" id="UP000291189"/>
    </source>
</evidence>
<gene>
    <name evidence="2" type="ORF">ETU37_10385</name>
</gene>
<feature type="region of interest" description="Disordered" evidence="1">
    <location>
        <begin position="30"/>
        <end position="50"/>
    </location>
</feature>
<name>A0A4Q5J4H0_9ACTN</name>
<dbReference type="EMBL" id="SDPU01000021">
    <property type="protein sequence ID" value="RYU12401.1"/>
    <property type="molecule type" value="Genomic_DNA"/>
</dbReference>
<dbReference type="InterPro" id="IPR006311">
    <property type="entry name" value="TAT_signal"/>
</dbReference>
<organism evidence="2 3">
    <name type="scientific">Nocardioides iriomotensis</name>
    <dbReference type="NCBI Taxonomy" id="715784"/>
    <lineage>
        <taxon>Bacteria</taxon>
        <taxon>Bacillati</taxon>
        <taxon>Actinomycetota</taxon>
        <taxon>Actinomycetes</taxon>
        <taxon>Propionibacteriales</taxon>
        <taxon>Nocardioidaceae</taxon>
        <taxon>Nocardioides</taxon>
    </lineage>
</organism>
<keyword evidence="3" id="KW-1185">Reference proteome</keyword>
<evidence type="ECO:0008006" key="4">
    <source>
        <dbReference type="Google" id="ProtNLM"/>
    </source>
</evidence>
<sequence>MNAPPTTPVTRRTALVAAAGSLVGVAACSPNASQAPARRQARRSQAAEPQVDPDVLLAATVLADEQRLLDLVDATLARFPGLTDVLTAARDAHAAHVALLEEAAPDEPLPSAGPSASSAPEPEAEAAVPHDRRRALMRLARREDDLALVDKRSAFAAESGAFARVLASMAASAAQQATLVRQVAEGAG</sequence>
<dbReference type="Proteomes" id="UP000291189">
    <property type="component" value="Unassembled WGS sequence"/>
</dbReference>
<evidence type="ECO:0000256" key="1">
    <source>
        <dbReference type="SAM" id="MobiDB-lite"/>
    </source>
</evidence>